<comment type="caution">
    <text evidence="1">The sequence shown here is derived from an EMBL/GenBank/DDBJ whole genome shotgun (WGS) entry which is preliminary data.</text>
</comment>
<accession>A0ABN2TMY9</accession>
<name>A0ABN2TMY9_9ACTN</name>
<protein>
    <submittedName>
        <fullName evidence="1">Uncharacterized protein</fullName>
    </submittedName>
</protein>
<proteinExistence type="predicted"/>
<keyword evidence="2" id="KW-1185">Reference proteome</keyword>
<sequence>MTSTATTIDVRTVLMMLSLFAPAPPRPLTARELQERAVRVLADLVASDAPTTAGTWRIEGPGDGYADLYDPSVHPDANPMLDGLVDTLDDVHDFAARFGTEVTVRRGKYPTTMATVDGITVRVWCTSENHHTTAGGDSR</sequence>
<dbReference type="RefSeq" id="WP_344107339.1">
    <property type="nucleotide sequence ID" value="NZ_BAAAPC010000026.1"/>
</dbReference>
<reference evidence="1 2" key="1">
    <citation type="journal article" date="2019" name="Int. J. Syst. Evol. Microbiol.">
        <title>The Global Catalogue of Microorganisms (GCM) 10K type strain sequencing project: providing services to taxonomists for standard genome sequencing and annotation.</title>
        <authorList>
            <consortium name="The Broad Institute Genomics Platform"/>
            <consortium name="The Broad Institute Genome Sequencing Center for Infectious Disease"/>
            <person name="Wu L."/>
            <person name="Ma J."/>
        </authorList>
    </citation>
    <scope>NUCLEOTIDE SEQUENCE [LARGE SCALE GENOMIC DNA]</scope>
    <source>
        <strain evidence="1 2">JCM 15313</strain>
    </source>
</reference>
<dbReference type="Proteomes" id="UP001501585">
    <property type="component" value="Unassembled WGS sequence"/>
</dbReference>
<organism evidence="1 2">
    <name type="scientific">Nocardiopsis rhodophaea</name>
    <dbReference type="NCBI Taxonomy" id="280238"/>
    <lineage>
        <taxon>Bacteria</taxon>
        <taxon>Bacillati</taxon>
        <taxon>Actinomycetota</taxon>
        <taxon>Actinomycetes</taxon>
        <taxon>Streptosporangiales</taxon>
        <taxon>Nocardiopsidaceae</taxon>
        <taxon>Nocardiopsis</taxon>
    </lineage>
</organism>
<evidence type="ECO:0000313" key="1">
    <source>
        <dbReference type="EMBL" id="GAA2013603.1"/>
    </source>
</evidence>
<dbReference type="EMBL" id="BAAAPC010000026">
    <property type="protein sequence ID" value="GAA2013603.1"/>
    <property type="molecule type" value="Genomic_DNA"/>
</dbReference>
<evidence type="ECO:0000313" key="2">
    <source>
        <dbReference type="Proteomes" id="UP001501585"/>
    </source>
</evidence>
<gene>
    <name evidence="1" type="ORF">GCM10009799_47450</name>
</gene>